<reference evidence="2" key="2">
    <citation type="submission" date="2021-04" db="EMBL/GenBank/DDBJ databases">
        <authorList>
            <person name="Podell S."/>
        </authorList>
    </citation>
    <scope>NUCLEOTIDE SEQUENCE</scope>
    <source>
        <strain evidence="2">Hildebrandi</strain>
    </source>
</reference>
<evidence type="ECO:0000313" key="2">
    <source>
        <dbReference type="EMBL" id="KAG7350311.1"/>
    </source>
</evidence>
<protein>
    <submittedName>
        <fullName evidence="2">Uncharacterized protein</fullName>
    </submittedName>
</protein>
<evidence type="ECO:0000256" key="1">
    <source>
        <dbReference type="SAM" id="MobiDB-lite"/>
    </source>
</evidence>
<comment type="caution">
    <text evidence="2">The sequence shown here is derived from an EMBL/GenBank/DDBJ whole genome shotgun (WGS) entry which is preliminary data.</text>
</comment>
<dbReference type="PANTHER" id="PTHR13132">
    <property type="entry name" value="ALPHA- 1,6 -FUCOSYLTRANSFERASE"/>
    <property type="match status" value="1"/>
</dbReference>
<dbReference type="EMBL" id="JAGRRH010000018">
    <property type="protein sequence ID" value="KAG7350311.1"/>
    <property type="molecule type" value="Genomic_DNA"/>
</dbReference>
<dbReference type="PANTHER" id="PTHR13132:SF29">
    <property type="entry name" value="ALPHA-(1,6)-FUCOSYLTRANSFERASE"/>
    <property type="match status" value="1"/>
</dbReference>
<dbReference type="Proteomes" id="UP000693970">
    <property type="component" value="Unassembled WGS sequence"/>
</dbReference>
<sequence length="484" mass="54968">MVGSRNVKTRRQPSRSPRMREKSRWANPSVMILLHRCGTAILSLSAVVLVLVQYSFWGDNIRQLDSHQQTIRTGSSSKVAPTNPHSIPFHWHLKGSHHATIVPSRRNVSAIPVDTFDVSDSTKPLPVNPLLPNNRLSLRLDWTNLTPSMDLTHRIEYLQSDCSRPMADFAFRTRYGLGSDLHMYTRAVCNALERNTHRIRTVGNWTWMDQSNCRNDGLGSPMNCYFALSELRCPKDLEWAVSNPDFDVSSANTSWSKPNGNIQWQCPSILGRKGSEDDDDDDSMIQLATMEYLFSRVTPLVYQEATRQLNLVFSDTVPNDLITVHIRWGDKVALYHGKHTRRPEMKKTEIHEYMDAVRDILSRRRNTTGSEVTSGANVYLATEDPAAVEAFQAAMPPDWNLFVDRFLVETQDHRVDEYNGHSKMARQLNGKPGLLALASLLVAMEGNDFVLTTGSNWSRLMNELRRAIVDPRCGNCTTMIDLQR</sequence>
<evidence type="ECO:0000313" key="3">
    <source>
        <dbReference type="Proteomes" id="UP000693970"/>
    </source>
</evidence>
<proteinExistence type="predicted"/>
<dbReference type="GO" id="GO:0006487">
    <property type="term" value="P:protein N-linked glycosylation"/>
    <property type="evidence" value="ECO:0007669"/>
    <property type="project" value="TreeGrafter"/>
</dbReference>
<dbReference type="AlphaFoldDB" id="A0A9K3KW04"/>
<keyword evidence="3" id="KW-1185">Reference proteome</keyword>
<name>A0A9K3KW04_9STRA</name>
<gene>
    <name evidence="2" type="ORF">IV203_009671</name>
</gene>
<dbReference type="OrthoDB" id="46632at2759"/>
<accession>A0A9K3KW04</accession>
<organism evidence="2 3">
    <name type="scientific">Nitzschia inconspicua</name>
    <dbReference type="NCBI Taxonomy" id="303405"/>
    <lineage>
        <taxon>Eukaryota</taxon>
        <taxon>Sar</taxon>
        <taxon>Stramenopiles</taxon>
        <taxon>Ochrophyta</taxon>
        <taxon>Bacillariophyta</taxon>
        <taxon>Bacillariophyceae</taxon>
        <taxon>Bacillariophycidae</taxon>
        <taxon>Bacillariales</taxon>
        <taxon>Bacillariaceae</taxon>
        <taxon>Nitzschia</taxon>
    </lineage>
</organism>
<reference evidence="2" key="1">
    <citation type="journal article" date="2021" name="Sci. Rep.">
        <title>Diploid genomic architecture of Nitzschia inconspicua, an elite biomass production diatom.</title>
        <authorList>
            <person name="Oliver A."/>
            <person name="Podell S."/>
            <person name="Pinowska A."/>
            <person name="Traller J.C."/>
            <person name="Smith S.R."/>
            <person name="McClure R."/>
            <person name="Beliaev A."/>
            <person name="Bohutskyi P."/>
            <person name="Hill E.A."/>
            <person name="Rabines A."/>
            <person name="Zheng H."/>
            <person name="Allen L.Z."/>
            <person name="Kuo A."/>
            <person name="Grigoriev I.V."/>
            <person name="Allen A.E."/>
            <person name="Hazlebeck D."/>
            <person name="Allen E.E."/>
        </authorList>
    </citation>
    <scope>NUCLEOTIDE SEQUENCE</scope>
    <source>
        <strain evidence="2">Hildebrandi</strain>
    </source>
</reference>
<dbReference type="GO" id="GO:0046921">
    <property type="term" value="F:alpha-(1-&gt;6)-fucosyltransferase activity"/>
    <property type="evidence" value="ECO:0007669"/>
    <property type="project" value="TreeGrafter"/>
</dbReference>
<feature type="region of interest" description="Disordered" evidence="1">
    <location>
        <begin position="1"/>
        <end position="23"/>
    </location>
</feature>